<evidence type="ECO:0000313" key="9">
    <source>
        <dbReference type="EMBL" id="MSR90507.1"/>
    </source>
</evidence>
<dbReference type="SUPFAM" id="SSF52540">
    <property type="entry name" value="P-loop containing nucleoside triphosphate hydrolases"/>
    <property type="match status" value="1"/>
</dbReference>
<dbReference type="InterPro" id="IPR015199">
    <property type="entry name" value="DNA_pol_III_delta_C"/>
</dbReference>
<dbReference type="NCBIfam" id="NF004047">
    <property type="entry name" value="PRK05564.1"/>
    <property type="match status" value="1"/>
</dbReference>
<dbReference type="GO" id="GO:0003887">
    <property type="term" value="F:DNA-directed DNA polymerase activity"/>
    <property type="evidence" value="ECO:0007669"/>
    <property type="project" value="UniProtKB-KW"/>
</dbReference>
<dbReference type="EMBL" id="VULX01000002">
    <property type="protein sequence ID" value="MSR90507.1"/>
    <property type="molecule type" value="Genomic_DNA"/>
</dbReference>
<evidence type="ECO:0000256" key="1">
    <source>
        <dbReference type="ARBA" id="ARBA00012417"/>
    </source>
</evidence>
<organism evidence="9 10">
    <name type="scientific">Inconstantimicrobium porci</name>
    <dbReference type="NCBI Taxonomy" id="2652291"/>
    <lineage>
        <taxon>Bacteria</taxon>
        <taxon>Bacillati</taxon>
        <taxon>Bacillota</taxon>
        <taxon>Clostridia</taxon>
        <taxon>Eubacteriales</taxon>
        <taxon>Clostridiaceae</taxon>
        <taxon>Inconstantimicrobium</taxon>
    </lineage>
</organism>
<dbReference type="Pfam" id="PF13177">
    <property type="entry name" value="DNA_pol3_delta2"/>
    <property type="match status" value="1"/>
</dbReference>
<reference evidence="9 10" key="1">
    <citation type="submission" date="2019-08" db="EMBL/GenBank/DDBJ databases">
        <title>In-depth cultivation of the pig gut microbiome towards novel bacterial diversity and tailored functional studies.</title>
        <authorList>
            <person name="Wylensek D."/>
            <person name="Hitch T.C.A."/>
            <person name="Clavel T."/>
        </authorList>
    </citation>
    <scope>NUCLEOTIDE SEQUENCE [LARGE SCALE GENOMIC DNA]</scope>
    <source>
        <strain evidence="9 10">WCA-383-APC-5B</strain>
    </source>
</reference>
<keyword evidence="4" id="KW-0548">Nucleotidyltransferase</keyword>
<gene>
    <name evidence="9" type="ORF">FYJ33_03500</name>
</gene>
<evidence type="ECO:0000256" key="4">
    <source>
        <dbReference type="ARBA" id="ARBA00022695"/>
    </source>
</evidence>
<dbReference type="PANTHER" id="PTHR11669">
    <property type="entry name" value="REPLICATION FACTOR C / DNA POLYMERASE III GAMMA-TAU SUBUNIT"/>
    <property type="match status" value="1"/>
</dbReference>
<dbReference type="EC" id="2.7.7.7" evidence="1"/>
<dbReference type="PANTHER" id="PTHR11669:SF8">
    <property type="entry name" value="DNA POLYMERASE III SUBUNIT DELTA"/>
    <property type="match status" value="1"/>
</dbReference>
<dbReference type="InterPro" id="IPR027417">
    <property type="entry name" value="P-loop_NTPase"/>
</dbReference>
<dbReference type="Gene3D" id="3.40.50.300">
    <property type="entry name" value="P-loop containing nucleotide triphosphate hydrolases"/>
    <property type="match status" value="1"/>
</dbReference>
<evidence type="ECO:0000256" key="6">
    <source>
        <dbReference type="ARBA" id="ARBA00022932"/>
    </source>
</evidence>
<accession>A0A7X2MWS9</accession>
<feature type="domain" description="DNA polymerase III delta subunit C-terminal" evidence="8">
    <location>
        <begin position="224"/>
        <end position="303"/>
    </location>
</feature>
<dbReference type="AlphaFoldDB" id="A0A7X2MWS9"/>
<evidence type="ECO:0000256" key="5">
    <source>
        <dbReference type="ARBA" id="ARBA00022705"/>
    </source>
</evidence>
<keyword evidence="10" id="KW-1185">Reference proteome</keyword>
<protein>
    <recommendedName>
        <fullName evidence="2">DNA polymerase III subunit delta'</fullName>
        <ecNumber evidence="1">2.7.7.7</ecNumber>
    </recommendedName>
</protein>
<evidence type="ECO:0000259" key="8">
    <source>
        <dbReference type="Pfam" id="PF09115"/>
    </source>
</evidence>
<keyword evidence="3" id="KW-0808">Transferase</keyword>
<evidence type="ECO:0000256" key="7">
    <source>
        <dbReference type="ARBA" id="ARBA00049244"/>
    </source>
</evidence>
<keyword evidence="5" id="KW-0235">DNA replication</keyword>
<name>A0A7X2MWS9_9CLOT</name>
<dbReference type="Gene3D" id="1.20.272.10">
    <property type="match status" value="1"/>
</dbReference>
<keyword evidence="6" id="KW-0239">DNA-directed DNA polymerase</keyword>
<evidence type="ECO:0000256" key="2">
    <source>
        <dbReference type="ARBA" id="ARBA00014363"/>
    </source>
</evidence>
<dbReference type="Pfam" id="PF09115">
    <property type="entry name" value="DNApol3-delta_C"/>
    <property type="match status" value="1"/>
</dbReference>
<sequence length="312" mass="35472">MAALNFIGHNEVRRGFEKSIKSNAPSHAHLIIGPDGIGKSLLAKEWALEILGKTENRDYIDIVQYRTEKASFGVDDIREVIIEVNKKPYECDKKVIIINQGNKLTVQAQNALLKTIEEPPKGVYIIITCESGELILDTIKSRCQVHKLTPLGIKEMDQFIMRDHKDLSPEMKKTVLAFAEGIPGKVDRFLKDETFAEIRNMAVSLLQDSGSKEASTVLKYEEKLSKLNDKKDEFMSMIISFVRDVILAKELNETRFIINSDKIEEIKKLANEMSFKKLNAIVDIVLETKRNFDRNTNASITFDVMLIKILEV</sequence>
<dbReference type="InterPro" id="IPR050238">
    <property type="entry name" value="DNA_Rep/Repair_Clamp_Loader"/>
</dbReference>
<comment type="caution">
    <text evidence="9">The sequence shown here is derived from an EMBL/GenBank/DDBJ whole genome shotgun (WGS) entry which is preliminary data.</text>
</comment>
<comment type="catalytic activity">
    <reaction evidence="7">
        <text>DNA(n) + a 2'-deoxyribonucleoside 5'-triphosphate = DNA(n+1) + diphosphate</text>
        <dbReference type="Rhea" id="RHEA:22508"/>
        <dbReference type="Rhea" id="RHEA-COMP:17339"/>
        <dbReference type="Rhea" id="RHEA-COMP:17340"/>
        <dbReference type="ChEBI" id="CHEBI:33019"/>
        <dbReference type="ChEBI" id="CHEBI:61560"/>
        <dbReference type="ChEBI" id="CHEBI:173112"/>
        <dbReference type="EC" id="2.7.7.7"/>
    </reaction>
</comment>
<dbReference type="GO" id="GO:0009360">
    <property type="term" value="C:DNA polymerase III complex"/>
    <property type="evidence" value="ECO:0007669"/>
    <property type="project" value="InterPro"/>
</dbReference>
<proteinExistence type="predicted"/>
<dbReference type="GO" id="GO:0003677">
    <property type="term" value="F:DNA binding"/>
    <property type="evidence" value="ECO:0007669"/>
    <property type="project" value="InterPro"/>
</dbReference>
<dbReference type="GO" id="GO:0006261">
    <property type="term" value="P:DNA-templated DNA replication"/>
    <property type="evidence" value="ECO:0007669"/>
    <property type="project" value="TreeGrafter"/>
</dbReference>
<evidence type="ECO:0000313" key="10">
    <source>
        <dbReference type="Proteomes" id="UP000460287"/>
    </source>
</evidence>
<dbReference type="Proteomes" id="UP000460287">
    <property type="component" value="Unassembled WGS sequence"/>
</dbReference>
<evidence type="ECO:0000256" key="3">
    <source>
        <dbReference type="ARBA" id="ARBA00022679"/>
    </source>
</evidence>